<keyword evidence="6" id="KW-0479">Metal-binding</keyword>
<keyword evidence="4" id="KW-0349">Heme</keyword>
<dbReference type="GO" id="GO:0016491">
    <property type="term" value="F:oxidoreductase activity"/>
    <property type="evidence" value="ECO:0007669"/>
    <property type="project" value="InterPro"/>
</dbReference>
<dbReference type="Gene3D" id="1.20.120.1770">
    <property type="match status" value="1"/>
</dbReference>
<evidence type="ECO:0000256" key="7">
    <source>
        <dbReference type="ARBA" id="ARBA00022982"/>
    </source>
</evidence>
<evidence type="ECO:0000256" key="10">
    <source>
        <dbReference type="ARBA" id="ARBA00023136"/>
    </source>
</evidence>
<dbReference type="PANTHER" id="PTHR10106:SF50">
    <property type="entry name" value="CYTOCHROME B561 DOMAIN-CONTAINING PROTEIN"/>
    <property type="match status" value="1"/>
</dbReference>
<accession>A0A1I7ZHI6</accession>
<dbReference type="PANTHER" id="PTHR10106">
    <property type="entry name" value="CYTOCHROME B561-RELATED"/>
    <property type="match status" value="1"/>
</dbReference>
<feature type="transmembrane region" description="Helical" evidence="11">
    <location>
        <begin position="164"/>
        <end position="186"/>
    </location>
</feature>
<evidence type="ECO:0000256" key="11">
    <source>
        <dbReference type="SAM" id="Phobius"/>
    </source>
</evidence>
<sequence length="291" mass="33316">MEQIDVLSTDRVLRPLDLADEDWSAREKRRTYALRYFDFVVALSQFFGFLALILSGYYFSIIDHGYQWGAKGANVTDDGPQPRNGFGNVNFHGLFMTVALVFFQGEALLSYRVYRHEPRLMAKWVHAAFHFSAVVLVVFAMIAIVNHKNLGPVQLKHMYSIHSWLGVGILSIYVVQLCIGFLAFFFPKVSQDLRRRFLPVQRTIGLTTFVASLAQVVLGNQTYSWQIMTWGAQILGYKKYGECAMRLDCPQHPYLVQNFAMLAVVFYGISVIVLLVNPKWRRDPTPDEKEA</sequence>
<dbReference type="SMART" id="SM00665">
    <property type="entry name" value="B561"/>
    <property type="match status" value="1"/>
</dbReference>
<evidence type="ECO:0000256" key="5">
    <source>
        <dbReference type="ARBA" id="ARBA00022692"/>
    </source>
</evidence>
<proteinExistence type="predicted"/>
<keyword evidence="13" id="KW-1185">Reference proteome</keyword>
<evidence type="ECO:0000256" key="2">
    <source>
        <dbReference type="ARBA" id="ARBA00004141"/>
    </source>
</evidence>
<feature type="transmembrane region" description="Helical" evidence="11">
    <location>
        <begin position="91"/>
        <end position="112"/>
    </location>
</feature>
<comment type="subcellular location">
    <subcellularLocation>
        <location evidence="2">Membrane</location>
        <topology evidence="2">Multi-pass membrane protein</topology>
    </subcellularLocation>
</comment>
<evidence type="ECO:0000256" key="1">
    <source>
        <dbReference type="ARBA" id="ARBA00001970"/>
    </source>
</evidence>
<feature type="transmembrane region" description="Helical" evidence="11">
    <location>
        <begin position="36"/>
        <end position="59"/>
    </location>
</feature>
<dbReference type="InterPro" id="IPR043205">
    <property type="entry name" value="CYB561/CYBRD1-like"/>
</dbReference>
<reference evidence="14" key="1">
    <citation type="submission" date="2016-11" db="UniProtKB">
        <authorList>
            <consortium name="WormBaseParasite"/>
        </authorList>
    </citation>
    <scope>IDENTIFICATION</scope>
</reference>
<evidence type="ECO:0000256" key="9">
    <source>
        <dbReference type="ARBA" id="ARBA00023004"/>
    </source>
</evidence>
<dbReference type="PROSITE" id="PS50939">
    <property type="entry name" value="CYTOCHROME_B561"/>
    <property type="match status" value="1"/>
</dbReference>
<keyword evidence="5 11" id="KW-0812">Transmembrane</keyword>
<evidence type="ECO:0000259" key="12">
    <source>
        <dbReference type="PROSITE" id="PS50939"/>
    </source>
</evidence>
<name>A0A1I7ZHI6_9BILA</name>
<feature type="transmembrane region" description="Helical" evidence="11">
    <location>
        <begin position="124"/>
        <end position="144"/>
    </location>
</feature>
<dbReference type="AlphaFoldDB" id="A0A1I7ZHI6"/>
<keyword evidence="8 11" id="KW-1133">Transmembrane helix</keyword>
<keyword evidence="7" id="KW-0249">Electron transport</keyword>
<dbReference type="GO" id="GO:0016020">
    <property type="term" value="C:membrane"/>
    <property type="evidence" value="ECO:0007669"/>
    <property type="project" value="UniProtKB-SubCell"/>
</dbReference>
<evidence type="ECO:0000256" key="3">
    <source>
        <dbReference type="ARBA" id="ARBA00022448"/>
    </source>
</evidence>
<organism evidence="13 14">
    <name type="scientific">Steinernema glaseri</name>
    <dbReference type="NCBI Taxonomy" id="37863"/>
    <lineage>
        <taxon>Eukaryota</taxon>
        <taxon>Metazoa</taxon>
        <taxon>Ecdysozoa</taxon>
        <taxon>Nematoda</taxon>
        <taxon>Chromadorea</taxon>
        <taxon>Rhabditida</taxon>
        <taxon>Tylenchina</taxon>
        <taxon>Panagrolaimomorpha</taxon>
        <taxon>Strongyloidoidea</taxon>
        <taxon>Steinernematidae</taxon>
        <taxon>Steinernema</taxon>
    </lineage>
</organism>
<feature type="transmembrane region" description="Helical" evidence="11">
    <location>
        <begin position="255"/>
        <end position="276"/>
    </location>
</feature>
<dbReference type="InterPro" id="IPR006593">
    <property type="entry name" value="Cyt_b561/ferric_Rdtase_TM"/>
</dbReference>
<keyword evidence="3" id="KW-0813">Transport</keyword>
<dbReference type="GO" id="GO:0046872">
    <property type="term" value="F:metal ion binding"/>
    <property type="evidence" value="ECO:0007669"/>
    <property type="project" value="UniProtKB-KW"/>
</dbReference>
<dbReference type="WBParaSite" id="L893_g26483.t1">
    <property type="protein sequence ID" value="L893_g26483.t1"/>
    <property type="gene ID" value="L893_g26483"/>
</dbReference>
<evidence type="ECO:0000313" key="14">
    <source>
        <dbReference type="WBParaSite" id="L893_g26483.t1"/>
    </source>
</evidence>
<dbReference type="Pfam" id="PF03188">
    <property type="entry name" value="Cytochrom_B561"/>
    <property type="match status" value="1"/>
</dbReference>
<feature type="domain" description="Cytochrome b561" evidence="12">
    <location>
        <begin position="43"/>
        <end position="276"/>
    </location>
</feature>
<evidence type="ECO:0000256" key="4">
    <source>
        <dbReference type="ARBA" id="ARBA00022617"/>
    </source>
</evidence>
<keyword evidence="9" id="KW-0408">Iron</keyword>
<evidence type="ECO:0000256" key="8">
    <source>
        <dbReference type="ARBA" id="ARBA00022989"/>
    </source>
</evidence>
<comment type="cofactor">
    <cofactor evidence="1">
        <name>heme b</name>
        <dbReference type="ChEBI" id="CHEBI:60344"/>
    </cofactor>
</comment>
<dbReference type="Proteomes" id="UP000095287">
    <property type="component" value="Unplaced"/>
</dbReference>
<keyword evidence="10 11" id="KW-0472">Membrane</keyword>
<protein>
    <submittedName>
        <fullName evidence="14">Cytochrome b561 domain-containing protein</fullName>
    </submittedName>
</protein>
<evidence type="ECO:0000313" key="13">
    <source>
        <dbReference type="Proteomes" id="UP000095287"/>
    </source>
</evidence>
<evidence type="ECO:0000256" key="6">
    <source>
        <dbReference type="ARBA" id="ARBA00022723"/>
    </source>
</evidence>